<dbReference type="Proteomes" id="UP001567538">
    <property type="component" value="Unassembled WGS sequence"/>
</dbReference>
<sequence>MAGGEVARGFEVPIAASLFLSDAFVTEPPSSVVTYRRYGLLPRGNSEMTVNWWWWPAVLTTSSDGHRVEAMIVEPSGGGGTREATEDDDGSPRASDWGRCGLSSTVADASPLQLLNRSGSNLAETAAKRQLWGLADARREHPWPVERRCWQKRMCLGGGFGAAAVDIDDLCMLRLI</sequence>
<evidence type="ECO:0000313" key="2">
    <source>
        <dbReference type="EMBL" id="KAL1536264.1"/>
    </source>
</evidence>
<name>A0ABD1FWP1_SALDI</name>
<evidence type="ECO:0000256" key="1">
    <source>
        <dbReference type="SAM" id="MobiDB-lite"/>
    </source>
</evidence>
<feature type="region of interest" description="Disordered" evidence="1">
    <location>
        <begin position="73"/>
        <end position="96"/>
    </location>
</feature>
<reference evidence="2 3" key="1">
    <citation type="submission" date="2024-06" db="EMBL/GenBank/DDBJ databases">
        <title>A chromosome level genome sequence of Diviner's sage (Salvia divinorum).</title>
        <authorList>
            <person name="Ford S.A."/>
            <person name="Ro D.-K."/>
            <person name="Ness R.W."/>
            <person name="Phillips M.A."/>
        </authorList>
    </citation>
    <scope>NUCLEOTIDE SEQUENCE [LARGE SCALE GENOMIC DNA]</scope>
    <source>
        <strain evidence="2">SAF-2024a</strain>
        <tissue evidence="2">Leaf</tissue>
    </source>
</reference>
<keyword evidence="3" id="KW-1185">Reference proteome</keyword>
<proteinExistence type="predicted"/>
<dbReference type="AlphaFoldDB" id="A0ABD1FWP1"/>
<protein>
    <submittedName>
        <fullName evidence="2">Uncharacterized protein</fullName>
    </submittedName>
</protein>
<accession>A0ABD1FWP1</accession>
<dbReference type="EMBL" id="JBEAFC010000011">
    <property type="protein sequence ID" value="KAL1536264.1"/>
    <property type="molecule type" value="Genomic_DNA"/>
</dbReference>
<comment type="caution">
    <text evidence="2">The sequence shown here is derived from an EMBL/GenBank/DDBJ whole genome shotgun (WGS) entry which is preliminary data.</text>
</comment>
<gene>
    <name evidence="2" type="ORF">AAHA92_28941</name>
</gene>
<evidence type="ECO:0000313" key="3">
    <source>
        <dbReference type="Proteomes" id="UP001567538"/>
    </source>
</evidence>
<organism evidence="2 3">
    <name type="scientific">Salvia divinorum</name>
    <name type="common">Maria pastora</name>
    <name type="synonym">Diviner's sage</name>
    <dbReference type="NCBI Taxonomy" id="28513"/>
    <lineage>
        <taxon>Eukaryota</taxon>
        <taxon>Viridiplantae</taxon>
        <taxon>Streptophyta</taxon>
        <taxon>Embryophyta</taxon>
        <taxon>Tracheophyta</taxon>
        <taxon>Spermatophyta</taxon>
        <taxon>Magnoliopsida</taxon>
        <taxon>eudicotyledons</taxon>
        <taxon>Gunneridae</taxon>
        <taxon>Pentapetalae</taxon>
        <taxon>asterids</taxon>
        <taxon>lamiids</taxon>
        <taxon>Lamiales</taxon>
        <taxon>Lamiaceae</taxon>
        <taxon>Nepetoideae</taxon>
        <taxon>Mentheae</taxon>
        <taxon>Salviinae</taxon>
        <taxon>Salvia</taxon>
        <taxon>Salvia subgen. Calosphace</taxon>
    </lineage>
</organism>